<comment type="caution">
    <text evidence="1">The sequence shown here is derived from an EMBL/GenBank/DDBJ whole genome shotgun (WGS) entry which is preliminary data.</text>
</comment>
<dbReference type="Gene3D" id="3.40.50.880">
    <property type="match status" value="1"/>
</dbReference>
<reference evidence="1 2" key="1">
    <citation type="submission" date="2020-08" db="EMBL/GenBank/DDBJ databases">
        <title>Sequencing the genomes of 1000 actinobacteria strains.</title>
        <authorList>
            <person name="Klenk H.-P."/>
        </authorList>
    </citation>
    <scope>NUCLEOTIDE SEQUENCE [LARGE SCALE GENOMIC DNA]</scope>
    <source>
        <strain evidence="1 2">DSM 44320</strain>
    </source>
</reference>
<name>A0A7W5YBU9_9ACTN</name>
<organism evidence="1 2">
    <name type="scientific">Nonomuraea dietziae</name>
    <dbReference type="NCBI Taxonomy" id="65515"/>
    <lineage>
        <taxon>Bacteria</taxon>
        <taxon>Bacillati</taxon>
        <taxon>Actinomycetota</taxon>
        <taxon>Actinomycetes</taxon>
        <taxon>Streptosporangiales</taxon>
        <taxon>Streptosporangiaceae</taxon>
        <taxon>Nonomuraea</taxon>
    </lineage>
</organism>
<proteinExistence type="predicted"/>
<dbReference type="RefSeq" id="WP_312895652.1">
    <property type="nucleotide sequence ID" value="NZ_BAAAXX010000048.1"/>
</dbReference>
<evidence type="ECO:0000313" key="2">
    <source>
        <dbReference type="Proteomes" id="UP000579945"/>
    </source>
</evidence>
<dbReference type="InterPro" id="IPR029062">
    <property type="entry name" value="Class_I_gatase-like"/>
</dbReference>
<dbReference type="SUPFAM" id="SSF52317">
    <property type="entry name" value="Class I glutamine amidotransferase-like"/>
    <property type="match status" value="1"/>
</dbReference>
<dbReference type="GeneID" id="95396435"/>
<dbReference type="AlphaFoldDB" id="A0A7W5YBU9"/>
<dbReference type="Proteomes" id="UP000579945">
    <property type="component" value="Unassembled WGS sequence"/>
</dbReference>
<evidence type="ECO:0000313" key="1">
    <source>
        <dbReference type="EMBL" id="MBB3728588.1"/>
    </source>
</evidence>
<accession>A0A7W5YBU9</accession>
<gene>
    <name evidence="1" type="ORF">FHR33_004448</name>
</gene>
<keyword evidence="2" id="KW-1185">Reference proteome</keyword>
<sequence length="69" mass="7008">MDIVILAYPGVRLMDVTAPLEVFGTAAGFGAPYRVRLCSPAGGPVITSTGVSLLTEPPVTSAHTLVVPG</sequence>
<dbReference type="EMBL" id="JACIBV010000001">
    <property type="protein sequence ID" value="MBB3728588.1"/>
    <property type="molecule type" value="Genomic_DNA"/>
</dbReference>
<protein>
    <submittedName>
        <fullName evidence="1">Transcriptional regulator GlxA family with amidase domain</fullName>
    </submittedName>
</protein>